<feature type="domain" description="Myb-like" evidence="4">
    <location>
        <begin position="581"/>
        <end position="636"/>
    </location>
</feature>
<comment type="subcellular location">
    <subcellularLocation>
        <location evidence="1">Nucleus</location>
    </subcellularLocation>
</comment>
<dbReference type="CDD" id="cd11660">
    <property type="entry name" value="SANT_TRF"/>
    <property type="match status" value="1"/>
</dbReference>
<dbReference type="Pfam" id="PF23603">
    <property type="entry name" value="Ubiquitin_TPR1"/>
    <property type="match status" value="1"/>
</dbReference>
<evidence type="ECO:0000256" key="2">
    <source>
        <dbReference type="ARBA" id="ARBA00023125"/>
    </source>
</evidence>
<dbReference type="PROSITE" id="PS50090">
    <property type="entry name" value="MYB_LIKE"/>
    <property type="match status" value="1"/>
</dbReference>
<dbReference type="Proteomes" id="UP000188354">
    <property type="component" value="Chromosome LG13"/>
</dbReference>
<feature type="domain" description="HTH myb-type" evidence="5">
    <location>
        <begin position="582"/>
        <end position="640"/>
    </location>
</feature>
<dbReference type="STRING" id="3871.A0A4P1R0U9"/>
<evidence type="ECO:0000259" key="5">
    <source>
        <dbReference type="PROSITE" id="PS51294"/>
    </source>
</evidence>
<dbReference type="GO" id="GO:0042162">
    <property type="term" value="F:telomeric DNA binding"/>
    <property type="evidence" value="ECO:0007669"/>
    <property type="project" value="UniProtKB-ARBA"/>
</dbReference>
<organism evidence="6 7">
    <name type="scientific">Lupinus angustifolius</name>
    <name type="common">Narrow-leaved blue lupine</name>
    <dbReference type="NCBI Taxonomy" id="3871"/>
    <lineage>
        <taxon>Eukaryota</taxon>
        <taxon>Viridiplantae</taxon>
        <taxon>Streptophyta</taxon>
        <taxon>Embryophyta</taxon>
        <taxon>Tracheophyta</taxon>
        <taxon>Spermatophyta</taxon>
        <taxon>Magnoliopsida</taxon>
        <taxon>eudicotyledons</taxon>
        <taxon>Gunneridae</taxon>
        <taxon>Pentapetalae</taxon>
        <taxon>rosids</taxon>
        <taxon>fabids</taxon>
        <taxon>Fabales</taxon>
        <taxon>Fabaceae</taxon>
        <taxon>Papilionoideae</taxon>
        <taxon>50 kb inversion clade</taxon>
        <taxon>genistoids sensu lato</taxon>
        <taxon>core genistoids</taxon>
        <taxon>Genisteae</taxon>
        <taxon>Lupinus</taxon>
    </lineage>
</organism>
<sequence>MVLQQRLDYGFNGFQVPATARRTRSTMRRAKFQRTVDKNQMCAFDVLATIAGKILQENWNPTMTTDTSSEKGHSRFDKECQNANKTFKAELSDEGSCGEKCFSPLSSQTNNPNCCLKEFPHPESDGHSGIASIVTSSSFMERVDPNNLVDGKSHKEMENITSNAKLDSPGYAEVSCCKLDGDTSRVKDELHKFENMPIESGTKMCCFEDPLDENHPALISLDDNAKLSRYNDGIPCSSLSKGCGDVPVVSRDDDEFFFGCSHPCTKPKSFRPMASIGDRIRKTLASKYSKVAQESKVDIHSSSDGYFKPTYHSKKYCYKRQRSQMNIPLKKRKLFNCSSVSNSKGFLRSGGIYYSPVNDMSHNAPGSSPGRMREDCGIESLEAHQQSALRCGGSRVKLRIRSFRVPELSIEIPETATIGSLKRTVMDTVTASLGGGLHIGVSFQGKKVTDDSKTLLQTGISLDNQLDAFGFTLEHNSSPSLPRLCAANSPHVPSLEIHQSPISPAVIHRRSQGNFDMLPELQVTNLGNFVESDLISTPSPINASLDKGRKDYKTLYTVPEMAEEELAMIPVLQKSKRSEIVQRRIRRPFSVDEVETLIQAVEKLGIGRWRDVKILAFENAKHRTYVDLKDKWKTLVHTARISPQQRRGQPVPQELLDRVLIAHAYWSQHQTKVTAQTASRN</sequence>
<dbReference type="InterPro" id="IPR031105">
    <property type="entry name" value="TRP_plant"/>
</dbReference>
<dbReference type="AlphaFoldDB" id="A0A4P1R0U9"/>
<accession>A0A4P1R0U9</accession>
<dbReference type="SUPFAM" id="SSF54236">
    <property type="entry name" value="Ubiquitin-like"/>
    <property type="match status" value="1"/>
</dbReference>
<protein>
    <submittedName>
        <fullName evidence="6">Uncharacterized protein</fullName>
    </submittedName>
</protein>
<dbReference type="SMART" id="SM00717">
    <property type="entry name" value="SANT"/>
    <property type="match status" value="1"/>
</dbReference>
<dbReference type="GO" id="GO:0005634">
    <property type="term" value="C:nucleus"/>
    <property type="evidence" value="ECO:0007669"/>
    <property type="project" value="UniProtKB-SubCell"/>
</dbReference>
<dbReference type="InterPro" id="IPR001005">
    <property type="entry name" value="SANT/Myb"/>
</dbReference>
<evidence type="ECO:0000256" key="3">
    <source>
        <dbReference type="ARBA" id="ARBA00023242"/>
    </source>
</evidence>
<dbReference type="InterPro" id="IPR057625">
    <property type="entry name" value="TPR1-6-like_ubiquitin"/>
</dbReference>
<dbReference type="PANTHER" id="PTHR21717">
    <property type="entry name" value="TELOMERIC REPEAT BINDING PROTEIN"/>
    <property type="match status" value="1"/>
</dbReference>
<keyword evidence="7" id="KW-1185">Reference proteome</keyword>
<dbReference type="EMBL" id="CM007373">
    <property type="protein sequence ID" value="OIV99395.1"/>
    <property type="molecule type" value="Genomic_DNA"/>
</dbReference>
<name>A0A4P1R0U9_LUPAN</name>
<keyword evidence="3" id="KW-0539">Nucleus</keyword>
<dbReference type="InterPro" id="IPR009057">
    <property type="entry name" value="Homeodomain-like_sf"/>
</dbReference>
<dbReference type="InterPro" id="IPR017930">
    <property type="entry name" value="Myb_dom"/>
</dbReference>
<gene>
    <name evidence="6" type="ORF">TanjilG_17205</name>
</gene>
<dbReference type="PANTHER" id="PTHR21717:SF70">
    <property type="entry name" value="TELOMERE REPEAT-BINDING PROTEIN 2-RELATED"/>
    <property type="match status" value="1"/>
</dbReference>
<dbReference type="PROSITE" id="PS51294">
    <property type="entry name" value="HTH_MYB"/>
    <property type="match status" value="1"/>
</dbReference>
<dbReference type="Gene3D" id="1.10.246.220">
    <property type="match status" value="1"/>
</dbReference>
<reference evidence="6 7" key="1">
    <citation type="journal article" date="2017" name="Plant Biotechnol. J.">
        <title>A comprehensive draft genome sequence for lupin (Lupinus angustifolius), an emerging health food: insights into plant-microbe interactions and legume evolution.</title>
        <authorList>
            <person name="Hane J.K."/>
            <person name="Ming Y."/>
            <person name="Kamphuis L.G."/>
            <person name="Nelson M.N."/>
            <person name="Garg G."/>
            <person name="Atkins C.A."/>
            <person name="Bayer P.E."/>
            <person name="Bravo A."/>
            <person name="Bringans S."/>
            <person name="Cannon S."/>
            <person name="Edwards D."/>
            <person name="Foley R."/>
            <person name="Gao L.L."/>
            <person name="Harrison M.J."/>
            <person name="Huang W."/>
            <person name="Hurgobin B."/>
            <person name="Li S."/>
            <person name="Liu C.W."/>
            <person name="McGrath A."/>
            <person name="Morahan G."/>
            <person name="Murray J."/>
            <person name="Weller J."/>
            <person name="Jian J."/>
            <person name="Singh K.B."/>
        </authorList>
    </citation>
    <scope>NUCLEOTIDE SEQUENCE [LARGE SCALE GENOMIC DNA]</scope>
    <source>
        <strain evidence="7">cv. Tanjil</strain>
        <tissue evidence="6">Whole plant</tissue>
    </source>
</reference>
<keyword evidence="2" id="KW-0238">DNA-binding</keyword>
<dbReference type="Gramene" id="OIV99395">
    <property type="protein sequence ID" value="OIV99395"/>
    <property type="gene ID" value="TanjilG_17205"/>
</dbReference>
<proteinExistence type="predicted"/>
<dbReference type="InterPro" id="IPR029071">
    <property type="entry name" value="Ubiquitin-like_domsf"/>
</dbReference>
<dbReference type="Pfam" id="PF00249">
    <property type="entry name" value="Myb_DNA-binding"/>
    <property type="match status" value="1"/>
</dbReference>
<dbReference type="SUPFAM" id="SSF46689">
    <property type="entry name" value="Homeodomain-like"/>
    <property type="match status" value="1"/>
</dbReference>
<evidence type="ECO:0000256" key="1">
    <source>
        <dbReference type="ARBA" id="ARBA00004123"/>
    </source>
</evidence>
<evidence type="ECO:0000313" key="7">
    <source>
        <dbReference type="Proteomes" id="UP000188354"/>
    </source>
</evidence>
<evidence type="ECO:0000313" key="6">
    <source>
        <dbReference type="EMBL" id="OIV99395.1"/>
    </source>
</evidence>
<evidence type="ECO:0000259" key="4">
    <source>
        <dbReference type="PROSITE" id="PS50090"/>
    </source>
</evidence>